<proteinExistence type="predicted"/>
<dbReference type="OrthoDB" id="212238at2"/>
<dbReference type="EMBL" id="CP036271">
    <property type="protein sequence ID" value="QDT54151.1"/>
    <property type="molecule type" value="Genomic_DNA"/>
</dbReference>
<dbReference type="RefSeq" id="WP_145029957.1">
    <property type="nucleotide sequence ID" value="NZ_CP036271.1"/>
</dbReference>
<dbReference type="Proteomes" id="UP000315700">
    <property type="component" value="Chromosome"/>
</dbReference>
<reference evidence="1 2" key="1">
    <citation type="submission" date="2019-02" db="EMBL/GenBank/DDBJ databases">
        <title>Deep-cultivation of Planctomycetes and their phenomic and genomic characterization uncovers novel biology.</title>
        <authorList>
            <person name="Wiegand S."/>
            <person name="Jogler M."/>
            <person name="Boedeker C."/>
            <person name="Pinto D."/>
            <person name="Vollmers J."/>
            <person name="Rivas-Marin E."/>
            <person name="Kohn T."/>
            <person name="Peeters S.H."/>
            <person name="Heuer A."/>
            <person name="Rast P."/>
            <person name="Oberbeckmann S."/>
            <person name="Bunk B."/>
            <person name="Jeske O."/>
            <person name="Meyerdierks A."/>
            <person name="Storesund J.E."/>
            <person name="Kallscheuer N."/>
            <person name="Luecker S."/>
            <person name="Lage O.M."/>
            <person name="Pohl T."/>
            <person name="Merkel B.J."/>
            <person name="Hornburger P."/>
            <person name="Mueller R.-W."/>
            <person name="Bruemmer F."/>
            <person name="Labrenz M."/>
            <person name="Spormann A.M."/>
            <person name="Op den Camp H."/>
            <person name="Overmann J."/>
            <person name="Amann R."/>
            <person name="Jetten M.S.M."/>
            <person name="Mascher T."/>
            <person name="Medema M.H."/>
            <person name="Devos D.P."/>
            <person name="Kaster A.-K."/>
            <person name="Ovreas L."/>
            <person name="Rohde M."/>
            <person name="Galperin M.Y."/>
            <person name="Jogler C."/>
        </authorList>
    </citation>
    <scope>NUCLEOTIDE SEQUENCE [LARGE SCALE GENOMIC DNA]</scope>
    <source>
        <strain evidence="1 2">Pan44</strain>
    </source>
</reference>
<evidence type="ECO:0000313" key="1">
    <source>
        <dbReference type="EMBL" id="QDT54151.1"/>
    </source>
</evidence>
<dbReference type="KEGG" id="ccos:Pan44_21780"/>
<protein>
    <submittedName>
        <fullName evidence="1">Uncharacterized protein</fullName>
    </submittedName>
</protein>
<accession>A0A517SDG3</accession>
<organism evidence="1 2">
    <name type="scientific">Caulifigura coniformis</name>
    <dbReference type="NCBI Taxonomy" id="2527983"/>
    <lineage>
        <taxon>Bacteria</taxon>
        <taxon>Pseudomonadati</taxon>
        <taxon>Planctomycetota</taxon>
        <taxon>Planctomycetia</taxon>
        <taxon>Planctomycetales</taxon>
        <taxon>Planctomycetaceae</taxon>
        <taxon>Caulifigura</taxon>
    </lineage>
</organism>
<evidence type="ECO:0000313" key="2">
    <source>
        <dbReference type="Proteomes" id="UP000315700"/>
    </source>
</evidence>
<dbReference type="AlphaFoldDB" id="A0A517SDG3"/>
<keyword evidence="2" id="KW-1185">Reference proteome</keyword>
<sequence>MTATSALTEFTWQPQPEAAAFIAELVEQFQRDCPWLTRLAARMQTETGTRLVDWIDHFQLPAGPEIQSRLIAVGYTDRGGQEWRIDSGLFPPVRLDGKFFVMMLKVDSVRDFLLAHGAVGDLNIQGDPTASLRWDYCPQRAAGLHVVCAIERHGDPSLSLKSGTVDAGKLLHHEERLLLRRRQFDDDLVGFEHTKMLIKWAAVDLGMPRACDLFFRAERSYWQSRNRAAQIQKMRQDALGLGWANHDHHTYRSSREYFATLIRILEMMGFHCRERFYAGKEAGWGAQVLEDPMTGVVIFADVDLSPEEVAQDFSHTPLFPRDKLGTVGLWCKLHGEAFLEAGMHHLECQFDFNAAREGLKEVGVDSMKPFTDFTYLRQAFTKGEVWPVAAERIAALLEQNLITPQQAETFRTKGAVGSHLEILERNDGYKGFNQTGINEIIRDTDPRRLSEALGSDLSAPAH</sequence>
<dbReference type="InParanoid" id="A0A517SDG3"/>
<name>A0A517SDG3_9PLAN</name>
<gene>
    <name evidence="1" type="ORF">Pan44_21780</name>
</gene>